<evidence type="ECO:0000313" key="5">
    <source>
        <dbReference type="EMBL" id="ODR99626.1"/>
    </source>
</evidence>
<accession>A0A1E3W3C2</accession>
<comment type="caution">
    <text evidence="5">The sequence shown here is derived from an EMBL/GenBank/DDBJ whole genome shotgun (WGS) entry which is preliminary data.</text>
</comment>
<reference evidence="5 6" key="1">
    <citation type="journal article" date="2016" name="Environ. Microbiol.">
        <title>New Methyloceanibacter diversity from North Sea sediments includes methanotroph containing solely the soluble methane monooxygenase.</title>
        <authorList>
            <person name="Vekeman B."/>
            <person name="Kerckhof F.M."/>
            <person name="Cremers G."/>
            <person name="de Vos P."/>
            <person name="Vandamme P."/>
            <person name="Boon N."/>
            <person name="Op den Camp H.J."/>
            <person name="Heylen K."/>
        </authorList>
    </citation>
    <scope>NUCLEOTIDE SEQUENCE [LARGE SCALE GENOMIC DNA]</scope>
    <source>
        <strain evidence="5 6">R-67175</strain>
    </source>
</reference>
<dbReference type="PANTHER" id="PTHR45138">
    <property type="entry name" value="REGULATORY COMPONENTS OF SENSORY TRANSDUCTION SYSTEM"/>
    <property type="match status" value="1"/>
</dbReference>
<evidence type="ECO:0000256" key="3">
    <source>
        <dbReference type="SAM" id="Phobius"/>
    </source>
</evidence>
<dbReference type="EC" id="2.7.7.65" evidence="1"/>
<dbReference type="InterPro" id="IPR043128">
    <property type="entry name" value="Rev_trsase/Diguanyl_cyclase"/>
</dbReference>
<feature type="transmembrane region" description="Helical" evidence="3">
    <location>
        <begin position="218"/>
        <end position="236"/>
    </location>
</feature>
<proteinExistence type="predicted"/>
<gene>
    <name evidence="5" type="ORF">AUC69_08325</name>
</gene>
<dbReference type="CDD" id="cd01949">
    <property type="entry name" value="GGDEF"/>
    <property type="match status" value="1"/>
</dbReference>
<dbReference type="Gene3D" id="3.30.70.270">
    <property type="match status" value="1"/>
</dbReference>
<keyword evidence="3" id="KW-0472">Membrane</keyword>
<dbReference type="InterPro" id="IPR000160">
    <property type="entry name" value="GGDEF_dom"/>
</dbReference>
<dbReference type="STRING" id="1774969.AUC69_08325"/>
<dbReference type="EMBL" id="LPWF01000016">
    <property type="protein sequence ID" value="ODR99626.1"/>
    <property type="molecule type" value="Genomic_DNA"/>
</dbReference>
<evidence type="ECO:0000259" key="4">
    <source>
        <dbReference type="PROSITE" id="PS50887"/>
    </source>
</evidence>
<dbReference type="RefSeq" id="WP_069441172.1">
    <property type="nucleotide sequence ID" value="NZ_LPWF01000016.1"/>
</dbReference>
<dbReference type="Proteomes" id="UP000094472">
    <property type="component" value="Unassembled WGS sequence"/>
</dbReference>
<dbReference type="AlphaFoldDB" id="A0A1E3W3C2"/>
<evidence type="ECO:0000256" key="1">
    <source>
        <dbReference type="ARBA" id="ARBA00012528"/>
    </source>
</evidence>
<comment type="catalytic activity">
    <reaction evidence="2">
        <text>2 GTP = 3',3'-c-di-GMP + 2 diphosphate</text>
        <dbReference type="Rhea" id="RHEA:24898"/>
        <dbReference type="ChEBI" id="CHEBI:33019"/>
        <dbReference type="ChEBI" id="CHEBI:37565"/>
        <dbReference type="ChEBI" id="CHEBI:58805"/>
        <dbReference type="EC" id="2.7.7.65"/>
    </reaction>
</comment>
<dbReference type="InterPro" id="IPR029787">
    <property type="entry name" value="Nucleotide_cyclase"/>
</dbReference>
<sequence>MHPVSKSQSRLGAAIARWGVDPLVFGLASLIAAAILVAIVAIPQHLSTRARLEGLRAHVGEVGHIAASVVDGDLHRQLLDPANYSQELYDRALAPLVKFHSADPDIFYVYSMADRGGVPYFVLDTATSPKLRTKHELRPSQYMEKFELEEDDDGQWLRDLAAGKEYITSDFEEDDYGTFLTAHVPIYDSEGRYSGFIGVDFDMGYYLAGEARFRSIEIASLAAALLLAMLIGYFVARYHATMRRRIKELHEISIQDSLTGFYNRRGAMEIIKKALERHVGKSAVMLVDIDNLSTINDTHGHVAGDAVIARTAEAVRRSLRPGDQCSRFGDEFMIYAPDCDEAGAKLSPRGYSPS</sequence>
<keyword evidence="3" id="KW-1133">Transmembrane helix</keyword>
<keyword evidence="6" id="KW-1185">Reference proteome</keyword>
<dbReference type="PANTHER" id="PTHR45138:SF9">
    <property type="entry name" value="DIGUANYLATE CYCLASE DGCM-RELATED"/>
    <property type="match status" value="1"/>
</dbReference>
<dbReference type="SMART" id="SM00267">
    <property type="entry name" value="GGDEF"/>
    <property type="match status" value="1"/>
</dbReference>
<dbReference type="Pfam" id="PF00990">
    <property type="entry name" value="GGDEF"/>
    <property type="match status" value="1"/>
</dbReference>
<dbReference type="PROSITE" id="PS50887">
    <property type="entry name" value="GGDEF"/>
    <property type="match status" value="1"/>
</dbReference>
<dbReference type="SUPFAM" id="SSF55073">
    <property type="entry name" value="Nucleotide cyclase"/>
    <property type="match status" value="1"/>
</dbReference>
<dbReference type="InterPro" id="IPR050469">
    <property type="entry name" value="Diguanylate_Cyclase"/>
</dbReference>
<protein>
    <recommendedName>
        <fullName evidence="1">diguanylate cyclase</fullName>
        <ecNumber evidence="1">2.7.7.65</ecNumber>
    </recommendedName>
</protein>
<name>A0A1E3W3C2_9HYPH</name>
<feature type="transmembrane region" description="Helical" evidence="3">
    <location>
        <begin position="20"/>
        <end position="42"/>
    </location>
</feature>
<organism evidence="5 6">
    <name type="scientific">Methyloceanibacter superfactus</name>
    <dbReference type="NCBI Taxonomy" id="1774969"/>
    <lineage>
        <taxon>Bacteria</taxon>
        <taxon>Pseudomonadati</taxon>
        <taxon>Pseudomonadota</taxon>
        <taxon>Alphaproteobacteria</taxon>
        <taxon>Hyphomicrobiales</taxon>
        <taxon>Hyphomicrobiaceae</taxon>
        <taxon>Methyloceanibacter</taxon>
    </lineage>
</organism>
<dbReference type="NCBIfam" id="TIGR00254">
    <property type="entry name" value="GGDEF"/>
    <property type="match status" value="1"/>
</dbReference>
<evidence type="ECO:0000313" key="6">
    <source>
        <dbReference type="Proteomes" id="UP000094472"/>
    </source>
</evidence>
<keyword evidence="3" id="KW-0812">Transmembrane</keyword>
<dbReference type="GO" id="GO:0052621">
    <property type="term" value="F:diguanylate cyclase activity"/>
    <property type="evidence" value="ECO:0007669"/>
    <property type="project" value="UniProtKB-EC"/>
</dbReference>
<feature type="domain" description="GGDEF" evidence="4">
    <location>
        <begin position="280"/>
        <end position="354"/>
    </location>
</feature>
<evidence type="ECO:0000256" key="2">
    <source>
        <dbReference type="ARBA" id="ARBA00034247"/>
    </source>
</evidence>